<organism evidence="1 2">
    <name type="scientific">Rhynchophorus ferrugineus</name>
    <name type="common">Red palm weevil</name>
    <name type="synonym">Curculio ferrugineus</name>
    <dbReference type="NCBI Taxonomy" id="354439"/>
    <lineage>
        <taxon>Eukaryota</taxon>
        <taxon>Metazoa</taxon>
        <taxon>Ecdysozoa</taxon>
        <taxon>Arthropoda</taxon>
        <taxon>Hexapoda</taxon>
        <taxon>Insecta</taxon>
        <taxon>Pterygota</taxon>
        <taxon>Neoptera</taxon>
        <taxon>Endopterygota</taxon>
        <taxon>Coleoptera</taxon>
        <taxon>Polyphaga</taxon>
        <taxon>Cucujiformia</taxon>
        <taxon>Curculionidae</taxon>
        <taxon>Dryophthorinae</taxon>
        <taxon>Rhynchophorus</taxon>
    </lineage>
</organism>
<dbReference type="Proteomes" id="UP000625711">
    <property type="component" value="Unassembled WGS sequence"/>
</dbReference>
<name>A0A834IJB5_RHYFE</name>
<evidence type="ECO:0000313" key="1">
    <source>
        <dbReference type="EMBL" id="KAF7282017.1"/>
    </source>
</evidence>
<comment type="caution">
    <text evidence="1">The sequence shown here is derived from an EMBL/GenBank/DDBJ whole genome shotgun (WGS) entry which is preliminary data.</text>
</comment>
<protein>
    <submittedName>
        <fullName evidence="1">Uncharacterized protein</fullName>
    </submittedName>
</protein>
<reference evidence="1" key="1">
    <citation type="submission" date="2020-08" db="EMBL/GenBank/DDBJ databases">
        <title>Genome sequencing and assembly of the red palm weevil Rhynchophorus ferrugineus.</title>
        <authorList>
            <person name="Dias G.B."/>
            <person name="Bergman C.M."/>
            <person name="Manee M."/>
        </authorList>
    </citation>
    <scope>NUCLEOTIDE SEQUENCE</scope>
    <source>
        <strain evidence="1">AA-2017</strain>
        <tissue evidence="1">Whole larva</tissue>
    </source>
</reference>
<evidence type="ECO:0000313" key="2">
    <source>
        <dbReference type="Proteomes" id="UP000625711"/>
    </source>
</evidence>
<sequence length="83" mass="9595">MEIVPKTKEKARICEKIVENGDDANSDCGECDKDVLSDISSVSDEDRLQFFTAFRRRLSLPVQKMRGMSWRNDRSNSLIVTRR</sequence>
<keyword evidence="2" id="KW-1185">Reference proteome</keyword>
<proteinExistence type="predicted"/>
<gene>
    <name evidence="1" type="ORF">GWI33_003678</name>
</gene>
<dbReference type="AlphaFoldDB" id="A0A834IJB5"/>
<dbReference type="EMBL" id="JAACXV010000205">
    <property type="protein sequence ID" value="KAF7282017.1"/>
    <property type="molecule type" value="Genomic_DNA"/>
</dbReference>
<accession>A0A834IJB5</accession>